<evidence type="ECO:0000313" key="8">
    <source>
        <dbReference type="Proteomes" id="UP000449547"/>
    </source>
</evidence>
<dbReference type="GO" id="GO:0000981">
    <property type="term" value="F:DNA-binding transcription factor activity, RNA polymerase II-specific"/>
    <property type="evidence" value="ECO:0007669"/>
    <property type="project" value="TreeGrafter"/>
</dbReference>
<dbReference type="PANTHER" id="PTHR47424">
    <property type="entry name" value="REGULATORY PROTEIN GAL4"/>
    <property type="match status" value="1"/>
</dbReference>
<evidence type="ECO:0000256" key="2">
    <source>
        <dbReference type="ARBA" id="ARBA00023125"/>
    </source>
</evidence>
<dbReference type="GO" id="GO:0008270">
    <property type="term" value="F:zinc ion binding"/>
    <property type="evidence" value="ECO:0007669"/>
    <property type="project" value="InterPro"/>
</dbReference>
<organism evidence="7 8">
    <name type="scientific">Diutina rugosa</name>
    <name type="common">Yeast</name>
    <name type="synonym">Candida rugosa</name>
    <dbReference type="NCBI Taxonomy" id="5481"/>
    <lineage>
        <taxon>Eukaryota</taxon>
        <taxon>Fungi</taxon>
        <taxon>Dikarya</taxon>
        <taxon>Ascomycota</taxon>
        <taxon>Saccharomycotina</taxon>
        <taxon>Pichiomycetes</taxon>
        <taxon>Debaryomycetaceae</taxon>
        <taxon>Diutina</taxon>
    </lineage>
</organism>
<feature type="region of interest" description="Disordered" evidence="5">
    <location>
        <begin position="60"/>
        <end position="112"/>
    </location>
</feature>
<dbReference type="OMA" id="CFWEFIH"/>
<dbReference type="PANTHER" id="PTHR47424:SF3">
    <property type="entry name" value="REGULATORY PROTEIN GAL4"/>
    <property type="match status" value="1"/>
</dbReference>
<keyword evidence="8" id="KW-1185">Reference proteome</keyword>
<feature type="compositionally biased region" description="Pro residues" evidence="5">
    <location>
        <begin position="82"/>
        <end position="93"/>
    </location>
</feature>
<evidence type="ECO:0000256" key="3">
    <source>
        <dbReference type="ARBA" id="ARBA00023163"/>
    </source>
</evidence>
<proteinExistence type="predicted"/>
<feature type="domain" description="Xylanolytic transcriptional activator regulatory" evidence="6">
    <location>
        <begin position="337"/>
        <end position="426"/>
    </location>
</feature>
<gene>
    <name evidence="7" type="ORF">DIURU_000201</name>
</gene>
<evidence type="ECO:0000256" key="5">
    <source>
        <dbReference type="SAM" id="MobiDB-lite"/>
    </source>
</evidence>
<evidence type="ECO:0000256" key="4">
    <source>
        <dbReference type="ARBA" id="ARBA00023242"/>
    </source>
</evidence>
<feature type="compositionally biased region" description="Low complexity" evidence="5">
    <location>
        <begin position="60"/>
        <end position="79"/>
    </location>
</feature>
<dbReference type="SMART" id="SM00906">
    <property type="entry name" value="Fungal_trans"/>
    <property type="match status" value="1"/>
</dbReference>
<dbReference type="Pfam" id="PF04082">
    <property type="entry name" value="Fungal_trans"/>
    <property type="match status" value="1"/>
</dbReference>
<dbReference type="GeneID" id="54778854"/>
<comment type="caution">
    <text evidence="7">The sequence shown here is derived from an EMBL/GenBank/DDBJ whole genome shotgun (WGS) entry which is preliminary data.</text>
</comment>
<keyword evidence="1" id="KW-0805">Transcription regulation</keyword>
<feature type="compositionally biased region" description="Low complexity" evidence="5">
    <location>
        <begin position="147"/>
        <end position="162"/>
    </location>
</feature>
<evidence type="ECO:0000313" key="7">
    <source>
        <dbReference type="EMBL" id="KAA8908412.1"/>
    </source>
</evidence>
<feature type="region of interest" description="Disordered" evidence="5">
    <location>
        <begin position="354"/>
        <end position="380"/>
    </location>
</feature>
<keyword evidence="4" id="KW-0539">Nucleus</keyword>
<name>A0A642UZF6_DIURU</name>
<sequence length="687" mass="74025">MAGDDDDDGRDDGRDDDQEPRPPSPAPAWTDPLTPTVGFDPILGASSAAATAAVAPSATVGAGNGAAATTTADNTTTGVPMSAPPTEPLPLPLPNGSGHDSGRGSVHSTHSAGGLRALASASATAAPLVTSASMASAASAPVAVPITASPANSGTTGADTDGMGAGRPDDYYGRSAVASFLNQLSAQVDGEIPANAVPFEPESEVYSMGYGSDNLDDVALPAPAVAEKFVDDYFTYAWTLYPFVHRPTFMATYRKIWDGHGVQNTLFYCILNLTMAIGSLLSPSVDLDEKMATSQVFFRRSQHLLRVDMMDQGSLLGVQALLLTGQYLQATPQSAGCWNYIGLAIRMAQGLGLHDQEPCPRSPSSSDKPQPTSPMGKHKSSCIYREMRRRVWAGCVVMDRIVSLTFGRPLMVTDWSPTEVEPVDDEYVTDEGINVPQEQHRSELCFFEQTIKLYHILGEVLQTFYTATAPSSIDDILVQVFEFEKKLNRFRDGVPEFIRPDAAMIEPRWARQANVLRLRYLHLKMMLYRSVLVPAKSVSNDLLGSAQTAVAGQCVITAIRVVKYIGGHVNDADNGASSLPAHWYNIFYVYTANTVLLAAKLQPGIMATVSSEELDEAWNMGLDLLDRYRRHSQSAEKCIRVLEVMGEKVGMATTSGQQKEMDQNMLLSLLYDTSGPLGGPFFYNGGL</sequence>
<keyword evidence="2" id="KW-0238">DNA-binding</keyword>
<feature type="region of interest" description="Disordered" evidence="5">
    <location>
        <begin position="147"/>
        <end position="167"/>
    </location>
</feature>
<dbReference type="AlphaFoldDB" id="A0A642UZF6"/>
<evidence type="ECO:0000256" key="1">
    <source>
        <dbReference type="ARBA" id="ARBA00023015"/>
    </source>
</evidence>
<dbReference type="OrthoDB" id="3364175at2759"/>
<dbReference type="GO" id="GO:0006351">
    <property type="term" value="P:DNA-templated transcription"/>
    <property type="evidence" value="ECO:0007669"/>
    <property type="project" value="InterPro"/>
</dbReference>
<dbReference type="GO" id="GO:0005634">
    <property type="term" value="C:nucleus"/>
    <property type="evidence" value="ECO:0007669"/>
    <property type="project" value="TreeGrafter"/>
</dbReference>
<keyword evidence="3" id="KW-0804">Transcription</keyword>
<protein>
    <recommendedName>
        <fullName evidence="6">Xylanolytic transcriptional activator regulatory domain-containing protein</fullName>
    </recommendedName>
</protein>
<evidence type="ECO:0000259" key="6">
    <source>
        <dbReference type="SMART" id="SM00906"/>
    </source>
</evidence>
<dbReference type="Proteomes" id="UP000449547">
    <property type="component" value="Unassembled WGS sequence"/>
</dbReference>
<dbReference type="RefSeq" id="XP_034015012.1">
    <property type="nucleotide sequence ID" value="XM_034154615.1"/>
</dbReference>
<dbReference type="GO" id="GO:0000978">
    <property type="term" value="F:RNA polymerase II cis-regulatory region sequence-specific DNA binding"/>
    <property type="evidence" value="ECO:0007669"/>
    <property type="project" value="TreeGrafter"/>
</dbReference>
<dbReference type="VEuPathDB" id="FungiDB:DIURU_000201"/>
<feature type="region of interest" description="Disordered" evidence="5">
    <location>
        <begin position="1"/>
        <end position="41"/>
    </location>
</feature>
<dbReference type="GO" id="GO:0000435">
    <property type="term" value="P:positive regulation of transcription from RNA polymerase II promoter by galactose"/>
    <property type="evidence" value="ECO:0007669"/>
    <property type="project" value="TreeGrafter"/>
</dbReference>
<feature type="compositionally biased region" description="Acidic residues" evidence="5">
    <location>
        <begin position="1"/>
        <end position="18"/>
    </location>
</feature>
<reference evidence="7 8" key="1">
    <citation type="submission" date="2019-07" db="EMBL/GenBank/DDBJ databases">
        <title>Genome assembly of two rare yeast pathogens: Diutina rugosa and Trichomonascus ciferrii.</title>
        <authorList>
            <person name="Mixao V."/>
            <person name="Saus E."/>
            <person name="Hansen A."/>
            <person name="Lass-Flor C."/>
            <person name="Gabaldon T."/>
        </authorList>
    </citation>
    <scope>NUCLEOTIDE SEQUENCE [LARGE SCALE GENOMIC DNA]</scope>
    <source>
        <strain evidence="7 8">CBS 613</strain>
    </source>
</reference>
<dbReference type="CDD" id="cd12148">
    <property type="entry name" value="fungal_TF_MHR"/>
    <property type="match status" value="1"/>
</dbReference>
<dbReference type="InterPro" id="IPR007219">
    <property type="entry name" value="XnlR_reg_dom"/>
</dbReference>
<dbReference type="InterPro" id="IPR051127">
    <property type="entry name" value="Fungal_SecMet_Regulators"/>
</dbReference>
<accession>A0A642UZF6</accession>
<dbReference type="EMBL" id="SWFT01000008">
    <property type="protein sequence ID" value="KAA8908412.1"/>
    <property type="molecule type" value="Genomic_DNA"/>
</dbReference>